<protein>
    <submittedName>
        <fullName evidence="1">Possible extracellular protein</fullName>
    </submittedName>
</protein>
<dbReference type="AlphaFoldDB" id="Q0SIX4"/>
<gene>
    <name evidence="1" type="ordered locus">RHA1_ro00677</name>
</gene>
<dbReference type="Proteomes" id="UP000008710">
    <property type="component" value="Chromosome"/>
</dbReference>
<organism evidence="1 2">
    <name type="scientific">Rhodococcus jostii (strain RHA1)</name>
    <dbReference type="NCBI Taxonomy" id="101510"/>
    <lineage>
        <taxon>Bacteria</taxon>
        <taxon>Bacillati</taxon>
        <taxon>Actinomycetota</taxon>
        <taxon>Actinomycetes</taxon>
        <taxon>Mycobacteriales</taxon>
        <taxon>Nocardiaceae</taxon>
        <taxon>Rhodococcus</taxon>
    </lineage>
</organism>
<accession>Q0SIX4</accession>
<dbReference type="HOGENOM" id="CLU_122354_0_0_11"/>
<proteinExistence type="predicted"/>
<dbReference type="KEGG" id="rha:RHA1_ro00677"/>
<sequence>MATLGLMMPGVTANADPTASGPATFSVLSGPLSILAPGPYVGGTVAPGETVTLVTTVPPSVTDLRGGTAGWTATAAITDFTQTLGSSVIPASGVTYTASAPTLRTGIATFTPGGPAVIDTAKPVMTAAGVTGNNTATWPASVAVAVPQDGVTAGVYTSVLAHSVA</sequence>
<evidence type="ECO:0000313" key="2">
    <source>
        <dbReference type="Proteomes" id="UP000008710"/>
    </source>
</evidence>
<dbReference type="RefSeq" id="WP_011593928.1">
    <property type="nucleotide sequence ID" value="NC_008268.1"/>
</dbReference>
<evidence type="ECO:0000313" key="1">
    <source>
        <dbReference type="EMBL" id="ABG92512.1"/>
    </source>
</evidence>
<reference evidence="2" key="1">
    <citation type="journal article" date="2006" name="Proc. Natl. Acad. Sci. U.S.A.">
        <title>The complete genome of Rhodococcus sp. RHA1 provides insights into a catabolic powerhouse.</title>
        <authorList>
            <person name="McLeod M.P."/>
            <person name="Warren R.L."/>
            <person name="Hsiao W.W.L."/>
            <person name="Araki N."/>
            <person name="Myhre M."/>
            <person name="Fernandes C."/>
            <person name="Miyazawa D."/>
            <person name="Wong W."/>
            <person name="Lillquist A.L."/>
            <person name="Wang D."/>
            <person name="Dosanjh M."/>
            <person name="Hara H."/>
            <person name="Petrescu A."/>
            <person name="Morin R.D."/>
            <person name="Yang G."/>
            <person name="Stott J.M."/>
            <person name="Schein J.E."/>
            <person name="Shin H."/>
            <person name="Smailus D."/>
            <person name="Siddiqui A.S."/>
            <person name="Marra M.A."/>
            <person name="Jones S.J.M."/>
            <person name="Holt R."/>
            <person name="Brinkman F.S.L."/>
            <person name="Miyauchi K."/>
            <person name="Fukuda M."/>
            <person name="Davies J.E."/>
            <person name="Mohn W.W."/>
            <person name="Eltis L.D."/>
        </authorList>
    </citation>
    <scope>NUCLEOTIDE SEQUENCE [LARGE SCALE GENOMIC DNA]</scope>
    <source>
        <strain evidence="2">RHA1</strain>
    </source>
</reference>
<name>Q0SIX4_RHOJR</name>
<dbReference type="EMBL" id="CP000431">
    <property type="protein sequence ID" value="ABG92512.1"/>
    <property type="molecule type" value="Genomic_DNA"/>
</dbReference>
<dbReference type="eggNOG" id="ENOG5033545">
    <property type="taxonomic scope" value="Bacteria"/>
</dbReference>